<keyword evidence="6" id="KW-0456">Lyase</keyword>
<evidence type="ECO:0000259" key="9">
    <source>
        <dbReference type="PROSITE" id="PS51171"/>
    </source>
</evidence>
<evidence type="ECO:0000313" key="11">
    <source>
        <dbReference type="EMBL" id="RZT96564.1"/>
    </source>
</evidence>
<dbReference type="InterPro" id="IPR001086">
    <property type="entry name" value="Preph_deHydtase"/>
</dbReference>
<dbReference type="UniPathway" id="UPA00121">
    <property type="reaction ID" value="UER00345"/>
</dbReference>
<dbReference type="PROSITE" id="PS51671">
    <property type="entry name" value="ACT"/>
    <property type="match status" value="1"/>
</dbReference>
<evidence type="ECO:0000256" key="8">
    <source>
        <dbReference type="PIRSR" id="PIRSR001500-2"/>
    </source>
</evidence>
<name>A0A4Q7VKA9_9BACT</name>
<dbReference type="PIRSF" id="PIRSF001500">
    <property type="entry name" value="Chor_mut_pdt_Ppr"/>
    <property type="match status" value="1"/>
</dbReference>
<dbReference type="InterPro" id="IPR002912">
    <property type="entry name" value="ACT_dom"/>
</dbReference>
<evidence type="ECO:0000256" key="7">
    <source>
        <dbReference type="ARBA" id="ARBA00047848"/>
    </source>
</evidence>
<keyword evidence="12" id="KW-1185">Reference proteome</keyword>
<dbReference type="InterPro" id="IPR045865">
    <property type="entry name" value="ACT-like_dom_sf"/>
</dbReference>
<comment type="pathway">
    <text evidence="1">Amino-acid biosynthesis; L-phenylalanine biosynthesis; phenylpyruvate from prephenate: step 1/1.</text>
</comment>
<dbReference type="Gene3D" id="3.30.70.260">
    <property type="match status" value="1"/>
</dbReference>
<gene>
    <name evidence="11" type="ORF">EV201_1202</name>
</gene>
<evidence type="ECO:0000256" key="6">
    <source>
        <dbReference type="ARBA" id="ARBA00023239"/>
    </source>
</evidence>
<dbReference type="SUPFAM" id="SSF55021">
    <property type="entry name" value="ACT-like"/>
    <property type="match status" value="1"/>
</dbReference>
<dbReference type="PANTHER" id="PTHR21022:SF19">
    <property type="entry name" value="PREPHENATE DEHYDRATASE-RELATED"/>
    <property type="match status" value="1"/>
</dbReference>
<keyword evidence="5" id="KW-0584">Phenylalanine biosynthesis</keyword>
<keyword evidence="4" id="KW-0057">Aromatic amino acid biosynthesis</keyword>
<evidence type="ECO:0000259" key="10">
    <source>
        <dbReference type="PROSITE" id="PS51671"/>
    </source>
</evidence>
<dbReference type="Pfam" id="PF00800">
    <property type="entry name" value="PDT"/>
    <property type="match status" value="1"/>
</dbReference>
<reference evidence="11 12" key="1">
    <citation type="submission" date="2019-02" db="EMBL/GenBank/DDBJ databases">
        <title>Genomic Encyclopedia of Type Strains, Phase IV (KMG-IV): sequencing the most valuable type-strain genomes for metagenomic binning, comparative biology and taxonomic classification.</title>
        <authorList>
            <person name="Goeker M."/>
        </authorList>
    </citation>
    <scope>NUCLEOTIDE SEQUENCE [LARGE SCALE GENOMIC DNA]</scope>
    <source>
        <strain evidence="11 12">DSM 28825</strain>
    </source>
</reference>
<protein>
    <recommendedName>
        <fullName evidence="2">prephenate dehydratase</fullName>
        <ecNumber evidence="2">4.2.1.51</ecNumber>
    </recommendedName>
</protein>
<keyword evidence="3" id="KW-0028">Amino-acid biosynthesis</keyword>
<dbReference type="GO" id="GO:0005737">
    <property type="term" value="C:cytoplasm"/>
    <property type="evidence" value="ECO:0007669"/>
    <property type="project" value="TreeGrafter"/>
</dbReference>
<sequence length="284" mass="32241">MSMQIAIQGVKGAFHEVAARNYFGNDIEILPKLHFSDLAESVKKGECDFGIMAVENTISGTIHANLNLIQEHKLVVCGEEYLRIKQNLVAKKGCRIEDLSEVRSHYMAINQSRNFFKQHQHIQLIESVDTALSMKEIAEDNLDNVGAIGSLLAAEYYDLDVLAENIETNRKNYTRFLILRRDNTWKKTASNKASMALTLDNHPGSLAEILSIIAAHQIDLSKIESVPLVGEPWHYRFYLDVLFHHKENYQKMIAEIKSKLDQLDILGEYTSGNQSYSKIHNHGN</sequence>
<dbReference type="PANTHER" id="PTHR21022">
    <property type="entry name" value="PREPHENATE DEHYDRATASE P PROTEIN"/>
    <property type="match status" value="1"/>
</dbReference>
<dbReference type="Gene3D" id="3.40.190.10">
    <property type="entry name" value="Periplasmic binding protein-like II"/>
    <property type="match status" value="2"/>
</dbReference>
<feature type="site" description="Essential for prephenate dehydratase activity" evidence="8">
    <location>
        <position position="174"/>
    </location>
</feature>
<dbReference type="GO" id="GO:0009094">
    <property type="term" value="P:L-phenylalanine biosynthetic process"/>
    <property type="evidence" value="ECO:0007669"/>
    <property type="project" value="UniProtKB-UniPathway"/>
</dbReference>
<evidence type="ECO:0000256" key="5">
    <source>
        <dbReference type="ARBA" id="ARBA00023222"/>
    </source>
</evidence>
<dbReference type="GO" id="GO:0004664">
    <property type="term" value="F:prephenate dehydratase activity"/>
    <property type="evidence" value="ECO:0007669"/>
    <property type="project" value="UniProtKB-EC"/>
</dbReference>
<dbReference type="CDD" id="cd13631">
    <property type="entry name" value="PBP2_Ct-PDT_like"/>
    <property type="match status" value="1"/>
</dbReference>
<evidence type="ECO:0000313" key="12">
    <source>
        <dbReference type="Proteomes" id="UP000293562"/>
    </source>
</evidence>
<feature type="domain" description="Prephenate dehydratase" evidence="9">
    <location>
        <begin position="4"/>
        <end position="181"/>
    </location>
</feature>
<comment type="catalytic activity">
    <reaction evidence="7">
        <text>prephenate + H(+) = 3-phenylpyruvate + CO2 + H2O</text>
        <dbReference type="Rhea" id="RHEA:21648"/>
        <dbReference type="ChEBI" id="CHEBI:15377"/>
        <dbReference type="ChEBI" id="CHEBI:15378"/>
        <dbReference type="ChEBI" id="CHEBI:16526"/>
        <dbReference type="ChEBI" id="CHEBI:18005"/>
        <dbReference type="ChEBI" id="CHEBI:29934"/>
        <dbReference type="EC" id="4.2.1.51"/>
    </reaction>
</comment>
<dbReference type="SUPFAM" id="SSF53850">
    <property type="entry name" value="Periplasmic binding protein-like II"/>
    <property type="match status" value="1"/>
</dbReference>
<dbReference type="EC" id="4.2.1.51" evidence="2"/>
<evidence type="ECO:0000256" key="1">
    <source>
        <dbReference type="ARBA" id="ARBA00004741"/>
    </source>
</evidence>
<dbReference type="Proteomes" id="UP000293562">
    <property type="component" value="Unassembled WGS sequence"/>
</dbReference>
<evidence type="ECO:0000256" key="3">
    <source>
        <dbReference type="ARBA" id="ARBA00022605"/>
    </source>
</evidence>
<dbReference type="EMBL" id="SHKN01000001">
    <property type="protein sequence ID" value="RZT96564.1"/>
    <property type="molecule type" value="Genomic_DNA"/>
</dbReference>
<accession>A0A4Q7VKA9</accession>
<dbReference type="PROSITE" id="PS51171">
    <property type="entry name" value="PREPHENATE_DEHYDR_3"/>
    <property type="match status" value="1"/>
</dbReference>
<organism evidence="11 12">
    <name type="scientific">Ancylomarina subtilis</name>
    <dbReference type="NCBI Taxonomy" id="1639035"/>
    <lineage>
        <taxon>Bacteria</taxon>
        <taxon>Pseudomonadati</taxon>
        <taxon>Bacteroidota</taxon>
        <taxon>Bacteroidia</taxon>
        <taxon>Marinilabiliales</taxon>
        <taxon>Marinifilaceae</taxon>
        <taxon>Ancylomarina</taxon>
    </lineage>
</organism>
<proteinExistence type="predicted"/>
<evidence type="ECO:0000256" key="2">
    <source>
        <dbReference type="ARBA" id="ARBA00013147"/>
    </source>
</evidence>
<dbReference type="AlphaFoldDB" id="A0A4Q7VKA9"/>
<dbReference type="OrthoDB" id="9802281at2"/>
<evidence type="ECO:0000256" key="4">
    <source>
        <dbReference type="ARBA" id="ARBA00023141"/>
    </source>
</evidence>
<comment type="caution">
    <text evidence="11">The sequence shown here is derived from an EMBL/GenBank/DDBJ whole genome shotgun (WGS) entry which is preliminary data.</text>
</comment>
<dbReference type="InterPro" id="IPR008242">
    <property type="entry name" value="Chor_mutase/pphenate_deHydtase"/>
</dbReference>
<feature type="domain" description="ACT" evidence="10">
    <location>
        <begin position="194"/>
        <end position="277"/>
    </location>
</feature>
<dbReference type="CDD" id="cd04905">
    <property type="entry name" value="ACT_CM-PDT"/>
    <property type="match status" value="1"/>
</dbReference>